<evidence type="ECO:0000313" key="2">
    <source>
        <dbReference type="Proteomes" id="UP000800092"/>
    </source>
</evidence>
<dbReference type="AlphaFoldDB" id="A0A6A6H1W8"/>
<protein>
    <submittedName>
        <fullName evidence="1">Uncharacterized protein</fullName>
    </submittedName>
</protein>
<evidence type="ECO:0000313" key="1">
    <source>
        <dbReference type="EMBL" id="KAF2231838.1"/>
    </source>
</evidence>
<name>A0A6A6H1W8_VIRVR</name>
<gene>
    <name evidence="1" type="ORF">EV356DRAFT_280506</name>
</gene>
<sequence>MLPSSPPLCGAVLLIASNMHLHPFYPISSISSTNGSKIFQSLITVYASPRDSFPLGDSFPLVPSSLARLPFHPNPLLEFAYSCHYSCSHCHCRLQIVQ</sequence>
<dbReference type="EMBL" id="ML991822">
    <property type="protein sequence ID" value="KAF2231838.1"/>
    <property type="molecule type" value="Genomic_DNA"/>
</dbReference>
<dbReference type="Proteomes" id="UP000800092">
    <property type="component" value="Unassembled WGS sequence"/>
</dbReference>
<reference evidence="1" key="1">
    <citation type="journal article" date="2020" name="Stud. Mycol.">
        <title>101 Dothideomycetes genomes: a test case for predicting lifestyles and emergence of pathogens.</title>
        <authorList>
            <person name="Haridas S."/>
            <person name="Albert R."/>
            <person name="Binder M."/>
            <person name="Bloem J."/>
            <person name="Labutti K."/>
            <person name="Salamov A."/>
            <person name="Andreopoulos B."/>
            <person name="Baker S."/>
            <person name="Barry K."/>
            <person name="Bills G."/>
            <person name="Bluhm B."/>
            <person name="Cannon C."/>
            <person name="Castanera R."/>
            <person name="Culley D."/>
            <person name="Daum C."/>
            <person name="Ezra D."/>
            <person name="Gonzalez J."/>
            <person name="Henrissat B."/>
            <person name="Kuo A."/>
            <person name="Liang C."/>
            <person name="Lipzen A."/>
            <person name="Lutzoni F."/>
            <person name="Magnuson J."/>
            <person name="Mondo S."/>
            <person name="Nolan M."/>
            <person name="Ohm R."/>
            <person name="Pangilinan J."/>
            <person name="Park H.-J."/>
            <person name="Ramirez L."/>
            <person name="Alfaro M."/>
            <person name="Sun H."/>
            <person name="Tritt A."/>
            <person name="Yoshinaga Y."/>
            <person name="Zwiers L.-H."/>
            <person name="Turgeon B."/>
            <person name="Goodwin S."/>
            <person name="Spatafora J."/>
            <person name="Crous P."/>
            <person name="Grigoriev I."/>
        </authorList>
    </citation>
    <scope>NUCLEOTIDE SEQUENCE</scope>
    <source>
        <strain evidence="1">Tuck. ex Michener</strain>
    </source>
</reference>
<keyword evidence="2" id="KW-1185">Reference proteome</keyword>
<accession>A0A6A6H1W8</accession>
<proteinExistence type="predicted"/>
<organism evidence="1 2">
    <name type="scientific">Viridothelium virens</name>
    <name type="common">Speckled blister lichen</name>
    <name type="synonym">Trypethelium virens</name>
    <dbReference type="NCBI Taxonomy" id="1048519"/>
    <lineage>
        <taxon>Eukaryota</taxon>
        <taxon>Fungi</taxon>
        <taxon>Dikarya</taxon>
        <taxon>Ascomycota</taxon>
        <taxon>Pezizomycotina</taxon>
        <taxon>Dothideomycetes</taxon>
        <taxon>Dothideomycetes incertae sedis</taxon>
        <taxon>Trypetheliales</taxon>
        <taxon>Trypetheliaceae</taxon>
        <taxon>Viridothelium</taxon>
    </lineage>
</organism>